<dbReference type="Gene3D" id="1.20.1600.10">
    <property type="entry name" value="Outer membrane efflux proteins (OEP)"/>
    <property type="match status" value="1"/>
</dbReference>
<dbReference type="InterPro" id="IPR010130">
    <property type="entry name" value="T1SS_OMP_TolC"/>
</dbReference>
<dbReference type="SUPFAM" id="SSF56954">
    <property type="entry name" value="Outer membrane efflux proteins (OEP)"/>
    <property type="match status" value="1"/>
</dbReference>
<comment type="subcellular location">
    <subcellularLocation>
        <location evidence="1">Cell outer membrane</location>
    </subcellularLocation>
</comment>
<evidence type="ECO:0000256" key="4">
    <source>
        <dbReference type="ARBA" id="ARBA00022452"/>
    </source>
</evidence>
<organism evidence="9 10">
    <name type="scientific">Isoalcanivorax beigongshangi</name>
    <dbReference type="NCBI Taxonomy" id="3238810"/>
    <lineage>
        <taxon>Bacteria</taxon>
        <taxon>Pseudomonadati</taxon>
        <taxon>Pseudomonadota</taxon>
        <taxon>Gammaproteobacteria</taxon>
        <taxon>Oceanospirillales</taxon>
        <taxon>Alcanivoracaceae</taxon>
        <taxon>Isoalcanivorax</taxon>
    </lineage>
</organism>
<keyword evidence="6" id="KW-0472">Membrane</keyword>
<evidence type="ECO:0000256" key="1">
    <source>
        <dbReference type="ARBA" id="ARBA00004442"/>
    </source>
</evidence>
<evidence type="ECO:0000256" key="3">
    <source>
        <dbReference type="ARBA" id="ARBA00022448"/>
    </source>
</evidence>
<evidence type="ECO:0000256" key="8">
    <source>
        <dbReference type="SAM" id="SignalP"/>
    </source>
</evidence>
<dbReference type="Pfam" id="PF02321">
    <property type="entry name" value="OEP"/>
    <property type="match status" value="2"/>
</dbReference>
<dbReference type="Proteomes" id="UP001562065">
    <property type="component" value="Unassembled WGS sequence"/>
</dbReference>
<evidence type="ECO:0000256" key="2">
    <source>
        <dbReference type="ARBA" id="ARBA00007613"/>
    </source>
</evidence>
<keyword evidence="5" id="KW-0812">Transmembrane</keyword>
<comment type="caution">
    <text evidence="9">The sequence shown here is derived from an EMBL/GenBank/DDBJ whole genome shotgun (WGS) entry which is preliminary data.</text>
</comment>
<keyword evidence="3" id="KW-0813">Transport</keyword>
<evidence type="ECO:0000313" key="9">
    <source>
        <dbReference type="EMBL" id="MEY1662934.1"/>
    </source>
</evidence>
<dbReference type="NCBIfam" id="TIGR01844">
    <property type="entry name" value="type_I_sec_TolC"/>
    <property type="match status" value="1"/>
</dbReference>
<reference evidence="9 10" key="1">
    <citation type="submission" date="2024-07" db="EMBL/GenBank/DDBJ databases">
        <authorList>
            <person name="Ren Q."/>
        </authorList>
    </citation>
    <scope>NUCLEOTIDE SEQUENCE [LARGE SCALE GENOMIC DNA]</scope>
    <source>
        <strain evidence="9 10">REN37</strain>
    </source>
</reference>
<name>A0ABV4AJD8_9GAMM</name>
<dbReference type="RefSeq" id="WP_369456204.1">
    <property type="nucleotide sequence ID" value="NZ_JBGCUO010000002.1"/>
</dbReference>
<comment type="similarity">
    <text evidence="2">Belongs to the outer membrane factor (OMF) (TC 1.B.17) family.</text>
</comment>
<evidence type="ECO:0000313" key="10">
    <source>
        <dbReference type="Proteomes" id="UP001562065"/>
    </source>
</evidence>
<feature type="chain" id="PRO_5045768460" evidence="8">
    <location>
        <begin position="24"/>
        <end position="445"/>
    </location>
</feature>
<keyword evidence="4" id="KW-1134">Transmembrane beta strand</keyword>
<keyword evidence="7" id="KW-0998">Cell outer membrane</keyword>
<evidence type="ECO:0000256" key="6">
    <source>
        <dbReference type="ARBA" id="ARBA00023136"/>
    </source>
</evidence>
<dbReference type="PANTHER" id="PTHR30026">
    <property type="entry name" value="OUTER MEMBRANE PROTEIN TOLC"/>
    <property type="match status" value="1"/>
</dbReference>
<accession>A0ABV4AJD8</accession>
<gene>
    <name evidence="9" type="ORF">AB5I84_12305</name>
</gene>
<dbReference type="InterPro" id="IPR003423">
    <property type="entry name" value="OMP_efflux"/>
</dbReference>
<protein>
    <submittedName>
        <fullName evidence="9">TolC family outer membrane protein</fullName>
    </submittedName>
</protein>
<proteinExistence type="inferred from homology"/>
<keyword evidence="8" id="KW-0732">Signal</keyword>
<evidence type="ECO:0000256" key="5">
    <source>
        <dbReference type="ARBA" id="ARBA00022692"/>
    </source>
</evidence>
<dbReference type="EMBL" id="JBGCUO010000002">
    <property type="protein sequence ID" value="MEY1662934.1"/>
    <property type="molecule type" value="Genomic_DNA"/>
</dbReference>
<sequence length="445" mass="48863">MFALSRLRCTVLLAALLPPAVSADVLPEPEPIASLTAVAAVQRAVSWHPTIGRQAALVQQQLQARSAARAGYYPQVNGGLRSGYERRYDDAGVYPELVLSVSQMLYDFGKVSSAVRSAEAASLAQQARLLLTVDDIALQTAEAALEARRQWRLEQLAREQYQGLAAVAGLVERRHQQGASSLSDAIQSQQRVEVARAQVLDHAAQRARWEARLGTLVGAQGPRRIEDRLPADLGQSCSPDDLERQAVPALLMARAERAHAEAELDLARAQRRPTLTLDPSVSHYVDDLPRMGGVDSDRTDYSLFLNMNMPLYQGGSLRAQEKAAQHALTASDAGLRQALTEARQTLREADEQRRTLAPQEALLQAREQLSLQTRDLYRQQYLELGTRPLLDLLNAEQDIHQARMALENLQGELQKFALSCAFASGTLRDAFGLNGQSLQGVEITP</sequence>
<dbReference type="InterPro" id="IPR051906">
    <property type="entry name" value="TolC-like"/>
</dbReference>
<evidence type="ECO:0000256" key="7">
    <source>
        <dbReference type="ARBA" id="ARBA00023237"/>
    </source>
</evidence>
<dbReference type="PANTHER" id="PTHR30026:SF22">
    <property type="entry name" value="OUTER MEMBRANE EFFLUX PROTEIN"/>
    <property type="match status" value="1"/>
</dbReference>
<feature type="signal peptide" evidence="8">
    <location>
        <begin position="1"/>
        <end position="23"/>
    </location>
</feature>
<keyword evidence="10" id="KW-1185">Reference proteome</keyword>